<dbReference type="InterPro" id="IPR025736">
    <property type="entry name" value="PucR_C-HTH_dom"/>
</dbReference>
<dbReference type="InterPro" id="IPR051448">
    <property type="entry name" value="CdaR-like_regulators"/>
</dbReference>
<evidence type="ECO:0000259" key="2">
    <source>
        <dbReference type="Pfam" id="PF14361"/>
    </source>
</evidence>
<evidence type="ECO:0000259" key="1">
    <source>
        <dbReference type="Pfam" id="PF13556"/>
    </source>
</evidence>
<name>A0A7K1UK99_9MICC</name>
<dbReference type="Pfam" id="PF13556">
    <property type="entry name" value="HTH_30"/>
    <property type="match status" value="1"/>
</dbReference>
<dbReference type="PANTHER" id="PTHR33744">
    <property type="entry name" value="CARBOHYDRATE DIACID REGULATOR"/>
    <property type="match status" value="1"/>
</dbReference>
<dbReference type="RefSeq" id="WP_157324366.1">
    <property type="nucleotide sequence ID" value="NZ_BMFX01000061.1"/>
</dbReference>
<organism evidence="3 4">
    <name type="scientific">Nesterenkonia alkaliphila</name>
    <dbReference type="NCBI Taxonomy" id="1463631"/>
    <lineage>
        <taxon>Bacteria</taxon>
        <taxon>Bacillati</taxon>
        <taxon>Actinomycetota</taxon>
        <taxon>Actinomycetes</taxon>
        <taxon>Micrococcales</taxon>
        <taxon>Micrococcaceae</taxon>
        <taxon>Nesterenkonia</taxon>
    </lineage>
</organism>
<sequence>MSEKMSAAKVSGREQNSLLLQDIARRLAEDRSAIVQEVVAELRARQPEYDPVDDEELDRSVTRNVNMAVRTLEMGEALQPGQLNEGFLTGRERYEKNIPVEDVLQGFRTCFTIIHSYYVMYCELLETDTRTALGGSRILWAVADGFTARIVAAYRELATEAAIRHAELRTESVRRLLRGEPSVGIYQRLGLDPAREYAAVCCSFPTGLGTTVRHRLERSGSEPGAPAQVVFEGELVVGLVSKRPEPQADQIVGLGPFVGLPEVASSYELARKLLTIAQAKRLKGVYSRAEASWRLALLDNTDVSEHLMEKCVTPVLEYGDFGKEILDSVATYFDNSCVIKLAAGELMVHENSLRYRLRRYQEITGMNLVNPVDIAELQWALEARVLLQKGC</sequence>
<dbReference type="AlphaFoldDB" id="A0A7K1UK99"/>
<evidence type="ECO:0008006" key="5">
    <source>
        <dbReference type="Google" id="ProtNLM"/>
    </source>
</evidence>
<evidence type="ECO:0000313" key="3">
    <source>
        <dbReference type="EMBL" id="MVT26917.1"/>
    </source>
</evidence>
<dbReference type="OrthoDB" id="3190266at2"/>
<keyword evidence="4" id="KW-1185">Reference proteome</keyword>
<dbReference type="InterPro" id="IPR025751">
    <property type="entry name" value="RsbRD_N_dom"/>
</dbReference>
<dbReference type="InterPro" id="IPR042070">
    <property type="entry name" value="PucR_C-HTH_sf"/>
</dbReference>
<feature type="domain" description="PucR C-terminal helix-turn-helix" evidence="1">
    <location>
        <begin position="326"/>
        <end position="383"/>
    </location>
</feature>
<proteinExistence type="predicted"/>
<reference evidence="3 4" key="1">
    <citation type="submission" date="2019-12" db="EMBL/GenBank/DDBJ databases">
        <title>Nesterenkonia muleiensis sp. nov., a novel actinobacterium isolated from sap of Populus euphratica.</title>
        <authorList>
            <person name="Wang R."/>
        </authorList>
    </citation>
    <scope>NUCLEOTIDE SEQUENCE [LARGE SCALE GENOMIC DNA]</scope>
    <source>
        <strain evidence="3 4">F10</strain>
    </source>
</reference>
<dbReference type="Proteomes" id="UP000460157">
    <property type="component" value="Unassembled WGS sequence"/>
</dbReference>
<protein>
    <recommendedName>
        <fullName evidence="5">PucR family transcriptional regulator</fullName>
    </recommendedName>
</protein>
<gene>
    <name evidence="3" type="ORF">GNZ21_11200</name>
</gene>
<dbReference type="EMBL" id="WRPM01000079">
    <property type="protein sequence ID" value="MVT26917.1"/>
    <property type="molecule type" value="Genomic_DNA"/>
</dbReference>
<accession>A0A7K1UK99</accession>
<feature type="domain" description="RsbT co-antagonist protein RsbRD N-terminal" evidence="2">
    <location>
        <begin position="33"/>
        <end position="169"/>
    </location>
</feature>
<comment type="caution">
    <text evidence="3">The sequence shown here is derived from an EMBL/GenBank/DDBJ whole genome shotgun (WGS) entry which is preliminary data.</text>
</comment>
<dbReference type="Gene3D" id="1.10.10.2840">
    <property type="entry name" value="PucR C-terminal helix-turn-helix domain"/>
    <property type="match status" value="1"/>
</dbReference>
<evidence type="ECO:0000313" key="4">
    <source>
        <dbReference type="Proteomes" id="UP000460157"/>
    </source>
</evidence>
<dbReference type="Pfam" id="PF14361">
    <property type="entry name" value="RsbRD_N"/>
    <property type="match status" value="1"/>
</dbReference>